<dbReference type="GO" id="GO:0015031">
    <property type="term" value="P:protein transport"/>
    <property type="evidence" value="ECO:0007669"/>
    <property type="project" value="InterPro"/>
</dbReference>
<evidence type="ECO:0000313" key="6">
    <source>
        <dbReference type="Proteomes" id="UP000789595"/>
    </source>
</evidence>
<evidence type="ECO:0008006" key="7">
    <source>
        <dbReference type="Google" id="ProtNLM"/>
    </source>
</evidence>
<dbReference type="OrthoDB" id="29853at2759"/>
<dbReference type="PANTHER" id="PTHR12161">
    <property type="entry name" value="IST1 FAMILY MEMBER"/>
    <property type="match status" value="1"/>
</dbReference>
<dbReference type="Gene3D" id="1.20.1260.60">
    <property type="entry name" value="Vacuolar protein sorting-associated protein Ist1"/>
    <property type="match status" value="1"/>
</dbReference>
<keyword evidence="2" id="KW-0175">Coiled coil</keyword>
<evidence type="ECO:0000256" key="3">
    <source>
        <dbReference type="SAM" id="MobiDB-lite"/>
    </source>
</evidence>
<evidence type="ECO:0000313" key="5">
    <source>
        <dbReference type="EMBL" id="CAH0368671.1"/>
    </source>
</evidence>
<dbReference type="PANTHER" id="PTHR12161:SF5">
    <property type="entry name" value="IST1 HOMOLOG"/>
    <property type="match status" value="1"/>
</dbReference>
<name>A0A7S4A7X1_9STRA</name>
<comment type="similarity">
    <text evidence="1">Belongs to the IST1 family.</text>
</comment>
<reference evidence="5" key="2">
    <citation type="submission" date="2021-11" db="EMBL/GenBank/DDBJ databases">
        <authorList>
            <consortium name="Genoscope - CEA"/>
            <person name="William W."/>
        </authorList>
    </citation>
    <scope>NUCLEOTIDE SEQUENCE</scope>
</reference>
<dbReference type="Proteomes" id="UP000789595">
    <property type="component" value="Unassembled WGS sequence"/>
</dbReference>
<dbReference type="Pfam" id="PF03398">
    <property type="entry name" value="Ist1"/>
    <property type="match status" value="1"/>
</dbReference>
<dbReference type="EMBL" id="CAKKNE010000002">
    <property type="protein sequence ID" value="CAH0368671.1"/>
    <property type="molecule type" value="Genomic_DNA"/>
</dbReference>
<gene>
    <name evidence="4" type="ORF">PCAL00307_LOCUS22181</name>
    <name evidence="5" type="ORF">PECAL_2P17440</name>
</gene>
<sequence>MGLLRALGFERYRVSKLKPHLKMAEQRLAILNSKKTNLIKTQKREIAQLLRDGKEEKARIRVEKLIRDDFTIEAYELLSLLCELLHERAALITSEKDCPPDLREACCTLIWAAPRTEVPELKVVAEQLDLKYGKEFFNDARKNVGERANVRVVHKLGVAPPSAYLVVKYLKAIAEEYKVQWEVPDLDLSEEQLETSAMPAPSGYSVPVAPGSGLEAVYERAPVPPPSPPPPVAVVNPSAPVVGSVVGVVPPQPPVATVVPPPAPTEEEMRAKAMIDAKLAEGRTFTKPAYFPEEPEEEAPPAEEEESKDEAPPDAVSDLEARLNALRR</sequence>
<dbReference type="EMBL" id="HBIW01025716">
    <property type="protein sequence ID" value="CAE0706730.1"/>
    <property type="molecule type" value="Transcribed_RNA"/>
</dbReference>
<dbReference type="InterPro" id="IPR042277">
    <property type="entry name" value="IST1-like"/>
</dbReference>
<proteinExistence type="inferred from homology"/>
<dbReference type="FunFam" id="1.20.1260.60:FF:000002">
    <property type="entry name" value="Vacuolar protein sorting-associated protein IST1"/>
    <property type="match status" value="1"/>
</dbReference>
<reference evidence="4" key="1">
    <citation type="submission" date="2021-01" db="EMBL/GenBank/DDBJ databases">
        <authorList>
            <person name="Corre E."/>
            <person name="Pelletier E."/>
            <person name="Niang G."/>
            <person name="Scheremetjew M."/>
            <person name="Finn R."/>
            <person name="Kale V."/>
            <person name="Holt S."/>
            <person name="Cochrane G."/>
            <person name="Meng A."/>
            <person name="Brown T."/>
            <person name="Cohen L."/>
        </authorList>
    </citation>
    <scope>NUCLEOTIDE SEQUENCE</scope>
    <source>
        <strain evidence="4">CCMP1756</strain>
    </source>
</reference>
<feature type="compositionally biased region" description="Acidic residues" evidence="3">
    <location>
        <begin position="293"/>
        <end position="308"/>
    </location>
</feature>
<feature type="coiled-coil region" evidence="2">
    <location>
        <begin position="21"/>
        <end position="59"/>
    </location>
</feature>
<feature type="region of interest" description="Disordered" evidence="3">
    <location>
        <begin position="283"/>
        <end position="328"/>
    </location>
</feature>
<evidence type="ECO:0000256" key="1">
    <source>
        <dbReference type="ARBA" id="ARBA00005536"/>
    </source>
</evidence>
<protein>
    <recommendedName>
        <fullName evidence="7">IST1 homolog</fullName>
    </recommendedName>
</protein>
<evidence type="ECO:0000313" key="4">
    <source>
        <dbReference type="EMBL" id="CAE0706730.1"/>
    </source>
</evidence>
<keyword evidence="6" id="KW-1185">Reference proteome</keyword>
<dbReference type="InterPro" id="IPR005061">
    <property type="entry name" value="Ist1"/>
</dbReference>
<accession>A0A7S4A7X1</accession>
<organism evidence="4">
    <name type="scientific">Pelagomonas calceolata</name>
    <dbReference type="NCBI Taxonomy" id="35677"/>
    <lineage>
        <taxon>Eukaryota</taxon>
        <taxon>Sar</taxon>
        <taxon>Stramenopiles</taxon>
        <taxon>Ochrophyta</taxon>
        <taxon>Pelagophyceae</taxon>
        <taxon>Pelagomonadales</taxon>
        <taxon>Pelagomonadaceae</taxon>
        <taxon>Pelagomonas</taxon>
    </lineage>
</organism>
<evidence type="ECO:0000256" key="2">
    <source>
        <dbReference type="SAM" id="Coils"/>
    </source>
</evidence>
<dbReference type="AlphaFoldDB" id="A0A7S4A7X1"/>